<gene>
    <name evidence="1" type="ORF">TNCV_28661</name>
</gene>
<reference evidence="1" key="1">
    <citation type="submission" date="2020-08" db="EMBL/GenBank/DDBJ databases">
        <title>Multicomponent nature underlies the extraordinary mechanical properties of spider dragline silk.</title>
        <authorList>
            <person name="Kono N."/>
            <person name="Nakamura H."/>
            <person name="Mori M."/>
            <person name="Yoshida Y."/>
            <person name="Ohtoshi R."/>
            <person name="Malay A.D."/>
            <person name="Moran D.A.P."/>
            <person name="Tomita M."/>
            <person name="Numata K."/>
            <person name="Arakawa K."/>
        </authorList>
    </citation>
    <scope>NUCLEOTIDE SEQUENCE</scope>
</reference>
<dbReference type="Proteomes" id="UP000887159">
    <property type="component" value="Unassembled WGS sequence"/>
</dbReference>
<dbReference type="AlphaFoldDB" id="A0A8X7BND5"/>
<dbReference type="EMBL" id="BMAU01021437">
    <property type="protein sequence ID" value="GFY36662.1"/>
    <property type="molecule type" value="Genomic_DNA"/>
</dbReference>
<evidence type="ECO:0000313" key="2">
    <source>
        <dbReference type="Proteomes" id="UP000887159"/>
    </source>
</evidence>
<name>A0A8X7BND5_TRICX</name>
<sequence length="69" mass="7785">MSVLLRYCSTSTGSIEENLMGFFFLTVIETTGEYLINAILGELEKEMADIQSYRGQEYDNCADMVDINS</sequence>
<accession>A0A8X7BND5</accession>
<evidence type="ECO:0000313" key="1">
    <source>
        <dbReference type="EMBL" id="GFY36662.1"/>
    </source>
</evidence>
<proteinExistence type="predicted"/>
<organism evidence="1 2">
    <name type="scientific">Trichonephila clavipes</name>
    <name type="common">Golden silk orbweaver</name>
    <name type="synonym">Nephila clavipes</name>
    <dbReference type="NCBI Taxonomy" id="2585209"/>
    <lineage>
        <taxon>Eukaryota</taxon>
        <taxon>Metazoa</taxon>
        <taxon>Ecdysozoa</taxon>
        <taxon>Arthropoda</taxon>
        <taxon>Chelicerata</taxon>
        <taxon>Arachnida</taxon>
        <taxon>Araneae</taxon>
        <taxon>Araneomorphae</taxon>
        <taxon>Entelegynae</taxon>
        <taxon>Araneoidea</taxon>
        <taxon>Nephilidae</taxon>
        <taxon>Trichonephila</taxon>
    </lineage>
</organism>
<keyword evidence="2" id="KW-1185">Reference proteome</keyword>
<comment type="caution">
    <text evidence="1">The sequence shown here is derived from an EMBL/GenBank/DDBJ whole genome shotgun (WGS) entry which is preliminary data.</text>
</comment>
<protein>
    <submittedName>
        <fullName evidence="1">Uncharacterized protein</fullName>
    </submittedName>
</protein>